<proteinExistence type="predicted"/>
<evidence type="ECO:0000313" key="2">
    <source>
        <dbReference type="Proteomes" id="UP000621454"/>
    </source>
</evidence>
<comment type="caution">
    <text evidence="1">The sequence shown here is derived from an EMBL/GenBank/DDBJ whole genome shotgun (WGS) entry which is preliminary data.</text>
</comment>
<reference evidence="1" key="2">
    <citation type="submission" date="2020-09" db="EMBL/GenBank/DDBJ databases">
        <authorList>
            <person name="Sun Q."/>
            <person name="Zhou Y."/>
        </authorList>
    </citation>
    <scope>NUCLEOTIDE SEQUENCE</scope>
    <source>
        <strain evidence="1">CGMCC 1.12827</strain>
    </source>
</reference>
<dbReference type="InterPro" id="IPR011335">
    <property type="entry name" value="Restrct_endonuc-II-like"/>
</dbReference>
<dbReference type="AlphaFoldDB" id="A0A916TJB4"/>
<reference evidence="1" key="1">
    <citation type="journal article" date="2014" name="Int. J. Syst. Evol. Microbiol.">
        <title>Complete genome sequence of Corynebacterium casei LMG S-19264T (=DSM 44701T), isolated from a smear-ripened cheese.</title>
        <authorList>
            <consortium name="US DOE Joint Genome Institute (JGI-PGF)"/>
            <person name="Walter F."/>
            <person name="Albersmeier A."/>
            <person name="Kalinowski J."/>
            <person name="Ruckert C."/>
        </authorList>
    </citation>
    <scope>NUCLEOTIDE SEQUENCE</scope>
    <source>
        <strain evidence="1">CGMCC 1.12827</strain>
    </source>
</reference>
<name>A0A916TJB4_9ACTN</name>
<gene>
    <name evidence="1" type="ORF">GCM10011489_38140</name>
</gene>
<accession>A0A916TJB4</accession>
<protein>
    <recommendedName>
        <fullName evidence="3">Transcriptional regulator, AbiEi antitoxin, Type IV TA system</fullName>
    </recommendedName>
</protein>
<dbReference type="RefSeq" id="WP_188588781.1">
    <property type="nucleotide sequence ID" value="NZ_BMGC01000056.1"/>
</dbReference>
<dbReference type="EMBL" id="BMGC01000056">
    <property type="protein sequence ID" value="GGB47294.1"/>
    <property type="molecule type" value="Genomic_DNA"/>
</dbReference>
<evidence type="ECO:0000313" key="1">
    <source>
        <dbReference type="EMBL" id="GGB47294.1"/>
    </source>
</evidence>
<dbReference type="Proteomes" id="UP000621454">
    <property type="component" value="Unassembled WGS sequence"/>
</dbReference>
<dbReference type="SUPFAM" id="SSF52980">
    <property type="entry name" value="Restriction endonuclease-like"/>
    <property type="match status" value="1"/>
</dbReference>
<sequence>MTAHLTDVDDVFSRGELLARGFTRGEIDRALAHGSLVCVSTGFYAPATLGQHSPQIRHQRWALAMLRSVAKRSALAHVSAATVHGLAIHDIDLSRVRLARDDTQARRGPLVSKHLIVDRRVPEHHVSEVVGARVTSVARTIADLARSEGVGSAVVAADSALQQSLTTLDEVHAVLADIPGVGVARARRTLALVDGRSESPLESLSRLEIGWSGLPAPELQVTLYDSAGRFLGRVDFLWRESRVIGECDGEGKYLGVYGDRTAYETIAQERRRQQALVDEGWQVIRWTWRELVSTPEVVIARIRAALERARRVG</sequence>
<organism evidence="1 2">
    <name type="scientific">Gordonia jinhuaensis</name>
    <dbReference type="NCBI Taxonomy" id="1517702"/>
    <lineage>
        <taxon>Bacteria</taxon>
        <taxon>Bacillati</taxon>
        <taxon>Actinomycetota</taxon>
        <taxon>Actinomycetes</taxon>
        <taxon>Mycobacteriales</taxon>
        <taxon>Gordoniaceae</taxon>
        <taxon>Gordonia</taxon>
    </lineage>
</organism>
<keyword evidence="2" id="KW-1185">Reference proteome</keyword>
<evidence type="ECO:0008006" key="3">
    <source>
        <dbReference type="Google" id="ProtNLM"/>
    </source>
</evidence>